<feature type="transmembrane region" description="Helical" evidence="5">
    <location>
        <begin position="105"/>
        <end position="124"/>
    </location>
</feature>
<accession>A0A9P0F7P8</accession>
<proteinExistence type="predicted"/>
<reference evidence="7" key="1">
    <citation type="submission" date="2021-12" db="EMBL/GenBank/DDBJ databases">
        <authorList>
            <person name="King R."/>
        </authorList>
    </citation>
    <scope>NUCLEOTIDE SEQUENCE</scope>
</reference>
<gene>
    <name evidence="7" type="ORF">BEMITA_LOCUS13696</name>
</gene>
<dbReference type="InterPro" id="IPR020846">
    <property type="entry name" value="MFS_dom"/>
</dbReference>
<evidence type="ECO:0000259" key="6">
    <source>
        <dbReference type="PROSITE" id="PS50850"/>
    </source>
</evidence>
<dbReference type="Proteomes" id="UP001152759">
    <property type="component" value="Chromosome 9"/>
</dbReference>
<dbReference type="EMBL" id="OU963870">
    <property type="protein sequence ID" value="CAH0395516.1"/>
    <property type="molecule type" value="Genomic_DNA"/>
</dbReference>
<dbReference type="PROSITE" id="PS50850">
    <property type="entry name" value="MFS"/>
    <property type="match status" value="1"/>
</dbReference>
<evidence type="ECO:0000256" key="5">
    <source>
        <dbReference type="SAM" id="Phobius"/>
    </source>
</evidence>
<feature type="transmembrane region" description="Helical" evidence="5">
    <location>
        <begin position="314"/>
        <end position="337"/>
    </location>
</feature>
<evidence type="ECO:0000256" key="2">
    <source>
        <dbReference type="ARBA" id="ARBA00022692"/>
    </source>
</evidence>
<keyword evidence="8" id="KW-1185">Reference proteome</keyword>
<feature type="transmembrane region" description="Helical" evidence="5">
    <location>
        <begin position="220"/>
        <end position="243"/>
    </location>
</feature>
<evidence type="ECO:0000256" key="3">
    <source>
        <dbReference type="ARBA" id="ARBA00022989"/>
    </source>
</evidence>
<evidence type="ECO:0000256" key="1">
    <source>
        <dbReference type="ARBA" id="ARBA00004141"/>
    </source>
</evidence>
<evidence type="ECO:0000313" key="7">
    <source>
        <dbReference type="EMBL" id="CAH0395516.1"/>
    </source>
</evidence>
<feature type="transmembrane region" description="Helical" evidence="5">
    <location>
        <begin position="284"/>
        <end position="302"/>
    </location>
</feature>
<dbReference type="PANTHER" id="PTHR48021">
    <property type="match status" value="1"/>
</dbReference>
<comment type="subcellular location">
    <subcellularLocation>
        <location evidence="1">Membrane</location>
        <topology evidence="1">Multi-pass membrane protein</topology>
    </subcellularLocation>
</comment>
<protein>
    <recommendedName>
        <fullName evidence="6">Major facilitator superfamily (MFS) profile domain-containing protein</fullName>
    </recommendedName>
</protein>
<feature type="transmembrane region" description="Helical" evidence="5">
    <location>
        <begin position="349"/>
        <end position="370"/>
    </location>
</feature>
<evidence type="ECO:0000256" key="4">
    <source>
        <dbReference type="ARBA" id="ARBA00023136"/>
    </source>
</evidence>
<organism evidence="7 8">
    <name type="scientific">Bemisia tabaci</name>
    <name type="common">Sweetpotato whitefly</name>
    <name type="synonym">Aleurodes tabaci</name>
    <dbReference type="NCBI Taxonomy" id="7038"/>
    <lineage>
        <taxon>Eukaryota</taxon>
        <taxon>Metazoa</taxon>
        <taxon>Ecdysozoa</taxon>
        <taxon>Arthropoda</taxon>
        <taxon>Hexapoda</taxon>
        <taxon>Insecta</taxon>
        <taxon>Pterygota</taxon>
        <taxon>Neoptera</taxon>
        <taxon>Paraneoptera</taxon>
        <taxon>Hemiptera</taxon>
        <taxon>Sternorrhyncha</taxon>
        <taxon>Aleyrodoidea</taxon>
        <taxon>Aleyrodidae</taxon>
        <taxon>Aleyrodinae</taxon>
        <taxon>Bemisia</taxon>
    </lineage>
</organism>
<feature type="transmembrane region" description="Helical" evidence="5">
    <location>
        <begin position="255"/>
        <end position="277"/>
    </location>
</feature>
<feature type="transmembrane region" description="Helical" evidence="5">
    <location>
        <begin position="382"/>
        <end position="402"/>
    </location>
</feature>
<name>A0A9P0F7P8_BEMTA</name>
<dbReference type="Gene3D" id="1.20.1250.20">
    <property type="entry name" value="MFS general substrate transporter like domains"/>
    <property type="match status" value="1"/>
</dbReference>
<dbReference type="InterPro" id="IPR050549">
    <property type="entry name" value="MFS_Trehalose_Transporter"/>
</dbReference>
<keyword evidence="2 5" id="KW-0812">Transmembrane</keyword>
<keyword evidence="4 5" id="KW-0472">Membrane</keyword>
<feature type="domain" description="Major facilitator superfamily (MFS) profile" evidence="6">
    <location>
        <begin position="1"/>
        <end position="405"/>
    </location>
</feature>
<sequence length="426" mass="46669">MLPQLMEEDSLIPTSREEATWIASVPTIGTCIAATTSGSLSDVFGRIRMVQMAYFLLGMGYGIIGAANDFTLLVVGRFLAGVGVGCSFPANVYVSEMAPPAYRGLFLVLNPLLASTGLVYMYVVGVYLPWNIAALFSCLIAFLGLLLTFFCRDSPVWLLRKNRPDAARRSLAQIEGSANVDARLKQLQEIADAQRDAETQSGHNTFSLRVVASPTVWKPYLTVLILSALQNISGFYIVISYTVNFMREFHSTFDPLQATVAIGVVRLAAICVTSALLRHVGRRTIGAVSGFGAAASLLLVYWCLVKPELAPNAWTPMALFLAYIFTMTLGIFPLPWTMPYEMFPIKVRGTMCGVSFCSMYGLMFVSVKLYNTLLDNLRLEGMILLFAAGSLVFGLYSATLLVETHRKTLDEIEAVFAGKRTKKVDG</sequence>
<dbReference type="SUPFAM" id="SSF103473">
    <property type="entry name" value="MFS general substrate transporter"/>
    <property type="match status" value="1"/>
</dbReference>
<dbReference type="GO" id="GO:0022857">
    <property type="term" value="F:transmembrane transporter activity"/>
    <property type="evidence" value="ECO:0007669"/>
    <property type="project" value="InterPro"/>
</dbReference>
<evidence type="ECO:0000313" key="8">
    <source>
        <dbReference type="Proteomes" id="UP001152759"/>
    </source>
</evidence>
<dbReference type="PANTHER" id="PTHR48021:SF1">
    <property type="entry name" value="GH07001P-RELATED"/>
    <property type="match status" value="1"/>
</dbReference>
<dbReference type="GO" id="GO:0016020">
    <property type="term" value="C:membrane"/>
    <property type="evidence" value="ECO:0007669"/>
    <property type="project" value="UniProtKB-SubCell"/>
</dbReference>
<dbReference type="InterPro" id="IPR036259">
    <property type="entry name" value="MFS_trans_sf"/>
</dbReference>
<dbReference type="InterPro" id="IPR005828">
    <property type="entry name" value="MFS_sugar_transport-like"/>
</dbReference>
<keyword evidence="3 5" id="KW-1133">Transmembrane helix</keyword>
<dbReference type="Pfam" id="PF00083">
    <property type="entry name" value="Sugar_tr"/>
    <property type="match status" value="1"/>
</dbReference>
<feature type="transmembrane region" description="Helical" evidence="5">
    <location>
        <begin position="74"/>
        <end position="93"/>
    </location>
</feature>
<dbReference type="AlphaFoldDB" id="A0A9P0F7P8"/>
<feature type="transmembrane region" description="Helical" evidence="5">
    <location>
        <begin position="52"/>
        <end position="68"/>
    </location>
</feature>
<feature type="transmembrane region" description="Helical" evidence="5">
    <location>
        <begin position="130"/>
        <end position="151"/>
    </location>
</feature>